<keyword evidence="11" id="KW-1185">Reference proteome</keyword>
<protein>
    <recommendedName>
        <fullName evidence="3">Transcription initiation factor TFIID subunit 8</fullName>
    </recommendedName>
</protein>
<evidence type="ECO:0000259" key="9">
    <source>
        <dbReference type="SMART" id="SM00576"/>
    </source>
</evidence>
<dbReference type="CDD" id="cd08049">
    <property type="entry name" value="TAF8"/>
    <property type="match status" value="1"/>
</dbReference>
<feature type="coiled-coil region" evidence="7">
    <location>
        <begin position="270"/>
        <end position="297"/>
    </location>
</feature>
<dbReference type="GO" id="GO:0046982">
    <property type="term" value="F:protein heterodimerization activity"/>
    <property type="evidence" value="ECO:0007669"/>
    <property type="project" value="InterPro"/>
</dbReference>
<evidence type="ECO:0000256" key="6">
    <source>
        <dbReference type="ARBA" id="ARBA00023242"/>
    </source>
</evidence>
<dbReference type="Gene3D" id="1.10.20.10">
    <property type="entry name" value="Histone, subunit A"/>
    <property type="match status" value="1"/>
</dbReference>
<sequence>MAPLKQGGGAAARAPRLAGAGRRRSSEAGREKERRKWWRVAAPMGREREIEIGDLGGRVAHRIGRVFYCAAECENQGFTLINGEGKDKFLSEKENPQAMKKKKKLGEDEFAQAIAKNVVAQVCESLGFQSFQQSALDNLADVAMRYIREIGKTASSYANLANRTQCNVFDVIQGLEHLGSVQGFSGASDVRHCLTRSSVVKDIIRYVSLADEIPFVYPIPAFPVVKERVLDLRVSQSEEIPRDEHIPSWLPMFPDPATYAELSSGNEKDSETEAVKLQQVEQQNKRAERSLLNLQQKFMCNGTEAGVVVEQGDAAKAQRAAENNPFLATPLQFGVKEVSLPTLPARIIDESMEYGYHQSHKIVENLVSVMEPSSQTNEAARNGPCEPEDRRMIPVNGRPIVQFTFGNVKKSLSMPASNACFMVVIVEELDFLYTGILEF</sequence>
<gene>
    <name evidence="10" type="ORF">SASPL_117520</name>
</gene>
<reference evidence="10" key="1">
    <citation type="submission" date="2018-01" db="EMBL/GenBank/DDBJ databases">
        <authorList>
            <person name="Mao J.F."/>
        </authorList>
    </citation>
    <scope>NUCLEOTIDE SEQUENCE</scope>
    <source>
        <strain evidence="10">Huo1</strain>
        <tissue evidence="10">Leaf</tissue>
    </source>
</reference>
<dbReference type="InterPro" id="IPR006565">
    <property type="entry name" value="BTP"/>
</dbReference>
<keyword evidence="5" id="KW-0804">Transcription</keyword>
<dbReference type="InterPro" id="IPR019473">
    <property type="entry name" value="TFIID_su8_C"/>
</dbReference>
<evidence type="ECO:0000256" key="4">
    <source>
        <dbReference type="ARBA" id="ARBA00023015"/>
    </source>
</evidence>
<name>A0A8X8ZZ04_SALSN</name>
<feature type="compositionally biased region" description="Low complexity" evidence="8">
    <location>
        <begin position="11"/>
        <end position="20"/>
    </location>
</feature>
<comment type="similarity">
    <text evidence="2">Belongs to the TAF8 family.</text>
</comment>
<dbReference type="InterPro" id="IPR009072">
    <property type="entry name" value="Histone-fold"/>
</dbReference>
<proteinExistence type="inferred from homology"/>
<keyword evidence="7" id="KW-0175">Coiled coil</keyword>
<evidence type="ECO:0000256" key="8">
    <source>
        <dbReference type="SAM" id="MobiDB-lite"/>
    </source>
</evidence>
<dbReference type="Pfam" id="PF07524">
    <property type="entry name" value="Bromo_TP"/>
    <property type="match status" value="1"/>
</dbReference>
<feature type="compositionally biased region" description="Gly residues" evidence="8">
    <location>
        <begin position="1"/>
        <end position="10"/>
    </location>
</feature>
<comment type="subcellular location">
    <subcellularLocation>
        <location evidence="1">Nucleus</location>
    </subcellularLocation>
</comment>
<evidence type="ECO:0000256" key="7">
    <source>
        <dbReference type="SAM" id="Coils"/>
    </source>
</evidence>
<evidence type="ECO:0000256" key="1">
    <source>
        <dbReference type="ARBA" id="ARBA00004123"/>
    </source>
</evidence>
<dbReference type="SUPFAM" id="SSF47113">
    <property type="entry name" value="Histone-fold"/>
    <property type="match status" value="1"/>
</dbReference>
<dbReference type="GO" id="GO:0005669">
    <property type="term" value="C:transcription factor TFIID complex"/>
    <property type="evidence" value="ECO:0007669"/>
    <property type="project" value="InterPro"/>
</dbReference>
<evidence type="ECO:0000313" key="11">
    <source>
        <dbReference type="Proteomes" id="UP000298416"/>
    </source>
</evidence>
<dbReference type="AlphaFoldDB" id="A0A8X8ZZ04"/>
<dbReference type="Proteomes" id="UP000298416">
    <property type="component" value="Unassembled WGS sequence"/>
</dbReference>
<keyword evidence="4" id="KW-0805">Transcription regulation</keyword>
<evidence type="ECO:0000313" key="10">
    <source>
        <dbReference type="EMBL" id="KAG6420974.1"/>
    </source>
</evidence>
<evidence type="ECO:0000256" key="3">
    <source>
        <dbReference type="ARBA" id="ARBA00017307"/>
    </source>
</evidence>
<comment type="caution">
    <text evidence="10">The sequence shown here is derived from an EMBL/GenBank/DDBJ whole genome shotgun (WGS) entry which is preliminary data.</text>
</comment>
<feature type="region of interest" description="Disordered" evidence="8">
    <location>
        <begin position="1"/>
        <end position="35"/>
    </location>
</feature>
<dbReference type="EMBL" id="PNBA02000006">
    <property type="protein sequence ID" value="KAG6420974.1"/>
    <property type="molecule type" value="Genomic_DNA"/>
</dbReference>
<dbReference type="SMART" id="SM00576">
    <property type="entry name" value="BTP"/>
    <property type="match status" value="1"/>
</dbReference>
<accession>A0A8X8ZZ04</accession>
<dbReference type="PANTHER" id="PTHR46338">
    <property type="entry name" value="TRANSCRIPTION INITIATION FACTOR TFIID SUBUNIT 8"/>
    <property type="match status" value="1"/>
</dbReference>
<feature type="domain" description="Bromodomain associated" evidence="9">
    <location>
        <begin position="108"/>
        <end position="184"/>
    </location>
</feature>
<dbReference type="Pfam" id="PF10406">
    <property type="entry name" value="TAF8_C"/>
    <property type="match status" value="1"/>
</dbReference>
<evidence type="ECO:0000256" key="5">
    <source>
        <dbReference type="ARBA" id="ARBA00023163"/>
    </source>
</evidence>
<dbReference type="InterPro" id="IPR037818">
    <property type="entry name" value="TAF8"/>
</dbReference>
<keyword evidence="6" id="KW-0539">Nucleus</keyword>
<dbReference type="PANTHER" id="PTHR46338:SF1">
    <property type="entry name" value="TRANSCRIPTION INITIATION FACTOR TFIID SUBUNIT 8"/>
    <property type="match status" value="1"/>
</dbReference>
<evidence type="ECO:0000256" key="2">
    <source>
        <dbReference type="ARBA" id="ARBA00008767"/>
    </source>
</evidence>
<feature type="compositionally biased region" description="Basic and acidic residues" evidence="8">
    <location>
        <begin position="24"/>
        <end position="34"/>
    </location>
</feature>
<organism evidence="10">
    <name type="scientific">Salvia splendens</name>
    <name type="common">Scarlet sage</name>
    <dbReference type="NCBI Taxonomy" id="180675"/>
    <lineage>
        <taxon>Eukaryota</taxon>
        <taxon>Viridiplantae</taxon>
        <taxon>Streptophyta</taxon>
        <taxon>Embryophyta</taxon>
        <taxon>Tracheophyta</taxon>
        <taxon>Spermatophyta</taxon>
        <taxon>Magnoliopsida</taxon>
        <taxon>eudicotyledons</taxon>
        <taxon>Gunneridae</taxon>
        <taxon>Pentapetalae</taxon>
        <taxon>asterids</taxon>
        <taxon>lamiids</taxon>
        <taxon>Lamiales</taxon>
        <taxon>Lamiaceae</taxon>
        <taxon>Nepetoideae</taxon>
        <taxon>Mentheae</taxon>
        <taxon>Salviinae</taxon>
        <taxon>Salvia</taxon>
        <taxon>Salvia subgen. Calosphace</taxon>
        <taxon>core Calosphace</taxon>
    </lineage>
</organism>
<reference evidence="10" key="2">
    <citation type="submission" date="2020-08" db="EMBL/GenBank/DDBJ databases">
        <title>Plant Genome Project.</title>
        <authorList>
            <person name="Zhang R.-G."/>
        </authorList>
    </citation>
    <scope>NUCLEOTIDE SEQUENCE</scope>
    <source>
        <strain evidence="10">Huo1</strain>
        <tissue evidence="10">Leaf</tissue>
    </source>
</reference>